<reference evidence="11 12" key="1">
    <citation type="submission" date="2013-07" db="EMBL/GenBank/DDBJ databases">
        <title>The Genome Sequence of Cryptococcus heveanensis BCC8398.</title>
        <authorList>
            <consortium name="The Broad Institute Genome Sequencing Platform"/>
            <person name="Cuomo C."/>
            <person name="Litvintseva A."/>
            <person name="Chen Y."/>
            <person name="Heitman J."/>
            <person name="Sun S."/>
            <person name="Springer D."/>
            <person name="Dromer F."/>
            <person name="Young S.K."/>
            <person name="Zeng Q."/>
            <person name="Gargeya S."/>
            <person name="Fitzgerald M."/>
            <person name="Abouelleil A."/>
            <person name="Alvarado L."/>
            <person name="Berlin A.M."/>
            <person name="Chapman S.B."/>
            <person name="Dewar J."/>
            <person name="Goldberg J."/>
            <person name="Griggs A."/>
            <person name="Gujja S."/>
            <person name="Hansen M."/>
            <person name="Howarth C."/>
            <person name="Imamovic A."/>
            <person name="Larimer J."/>
            <person name="McCowan C."/>
            <person name="Murphy C."/>
            <person name="Pearson M."/>
            <person name="Priest M."/>
            <person name="Roberts A."/>
            <person name="Saif S."/>
            <person name="Shea T."/>
            <person name="Sykes S."/>
            <person name="Wortman J."/>
            <person name="Nusbaum C."/>
            <person name="Birren B."/>
        </authorList>
    </citation>
    <scope>NUCLEOTIDE SEQUENCE [LARGE SCALE GENOMIC DNA]</scope>
    <source>
        <strain evidence="11 12">BCC8398</strain>
    </source>
</reference>
<evidence type="ECO:0000256" key="5">
    <source>
        <dbReference type="ARBA" id="ARBA00022833"/>
    </source>
</evidence>
<dbReference type="SMART" id="SM00355">
    <property type="entry name" value="ZnF_C2H2"/>
    <property type="match status" value="4"/>
</dbReference>
<keyword evidence="2" id="KW-0479">Metal-binding</keyword>
<feature type="region of interest" description="Disordered" evidence="8">
    <location>
        <begin position="528"/>
        <end position="575"/>
    </location>
</feature>
<dbReference type="STRING" id="1296120.A0A1B9GYI1"/>
<name>A0A1B9GYI1_9TREE</name>
<keyword evidence="4 7" id="KW-0863">Zinc-finger</keyword>
<feature type="chain" id="PRO_5008627487" description="C2H2-type domain-containing protein" evidence="9">
    <location>
        <begin position="21"/>
        <end position="806"/>
    </location>
</feature>
<dbReference type="AlphaFoldDB" id="A0A1B9GYI1"/>
<evidence type="ECO:0000256" key="8">
    <source>
        <dbReference type="SAM" id="MobiDB-lite"/>
    </source>
</evidence>
<evidence type="ECO:0000259" key="10">
    <source>
        <dbReference type="PROSITE" id="PS50157"/>
    </source>
</evidence>
<dbReference type="InterPro" id="IPR050589">
    <property type="entry name" value="Ikaros_C2H2-ZF"/>
</dbReference>
<feature type="compositionally biased region" description="Polar residues" evidence="8">
    <location>
        <begin position="738"/>
        <end position="753"/>
    </location>
</feature>
<feature type="compositionally biased region" description="Polar residues" evidence="8">
    <location>
        <begin position="444"/>
        <end position="455"/>
    </location>
</feature>
<dbReference type="InterPro" id="IPR013087">
    <property type="entry name" value="Znf_C2H2_type"/>
</dbReference>
<dbReference type="EMBL" id="KI669496">
    <property type="protein sequence ID" value="OCF36098.1"/>
    <property type="molecule type" value="Genomic_DNA"/>
</dbReference>
<reference evidence="12" key="2">
    <citation type="submission" date="2013-12" db="EMBL/GenBank/DDBJ databases">
        <title>Evolution of pathogenesis and genome organization in the Tremellales.</title>
        <authorList>
            <person name="Cuomo C."/>
            <person name="Litvintseva A."/>
            <person name="Heitman J."/>
            <person name="Chen Y."/>
            <person name="Sun S."/>
            <person name="Springer D."/>
            <person name="Dromer F."/>
            <person name="Young S."/>
            <person name="Zeng Q."/>
            <person name="Chapman S."/>
            <person name="Gujja S."/>
            <person name="Saif S."/>
            <person name="Birren B."/>
        </authorList>
    </citation>
    <scope>NUCLEOTIDE SEQUENCE [LARGE SCALE GENOMIC DNA]</scope>
    <source>
        <strain evidence="12">BCC8398</strain>
    </source>
</reference>
<keyword evidence="12" id="KW-1185">Reference proteome</keyword>
<keyword evidence="5" id="KW-0862">Zinc</keyword>
<dbReference type="GO" id="GO:0005634">
    <property type="term" value="C:nucleus"/>
    <property type="evidence" value="ECO:0007669"/>
    <property type="project" value="UniProtKB-SubCell"/>
</dbReference>
<dbReference type="PANTHER" id="PTHR24404">
    <property type="entry name" value="ZINC FINGER PROTEIN"/>
    <property type="match status" value="1"/>
</dbReference>
<feature type="compositionally biased region" description="Low complexity" evidence="8">
    <location>
        <begin position="760"/>
        <end position="783"/>
    </location>
</feature>
<evidence type="ECO:0000256" key="7">
    <source>
        <dbReference type="PROSITE-ProRule" id="PRU00042"/>
    </source>
</evidence>
<feature type="region of interest" description="Disordered" evidence="8">
    <location>
        <begin position="399"/>
        <end position="455"/>
    </location>
</feature>
<keyword evidence="6" id="KW-0539">Nucleus</keyword>
<dbReference type="GO" id="GO:0003700">
    <property type="term" value="F:DNA-binding transcription factor activity"/>
    <property type="evidence" value="ECO:0007669"/>
    <property type="project" value="TreeGrafter"/>
</dbReference>
<feature type="compositionally biased region" description="Polar residues" evidence="8">
    <location>
        <begin position="563"/>
        <end position="575"/>
    </location>
</feature>
<keyword evidence="3" id="KW-0677">Repeat</keyword>
<evidence type="ECO:0000256" key="1">
    <source>
        <dbReference type="ARBA" id="ARBA00004123"/>
    </source>
</evidence>
<sequence length="806" mass="86687">MIVLELLFLLVLFLADSGESIEPDGNSRRRCTCECKCGRKYYIPSSYTDHLAHGASARTSTGIAITSHQEVRPDRKYAYPVNAPASAALTKGRGGAGGSGGGGGGGDYLGRYVGGGIGEDDYWRGSQSQEVGGGRGNGWDSHSENSHKSSGESTNGHKDHYANYNYSERPLPPHLDRSVADWKSPHLTASGKRKYNVKQQQQEKEEVWCNPCAKRFGSTTALHQHRAVIHSAMTSSTGKHNLGHFNPEIDTSALVCEVCYEEFANSFAVRQHKKECHPWSLLCNPCLITFAHAQDARDHYELVHNSKPINVGRTQRMLDHLQYRKADPSAVFNPVLEPTTADADTWLEYSATGQGQRSLPADHVVKTYHIHTVSSHYECSECHMVLGDPRELAIHQNSPMAHGGANLTSDDFPPLGASPPTTFVTQASPDLSFSPSSDSQTSPNGHTPHSVWTTNVNMPSFSLKTKPEVHEAIEPRARLTPEPDTASSSGVSEDESINVTFDQDQEEEQVNAQNDGDESIETIKDVSPSALLGHQEDSNARSSGPVETETDEPDGIPEPAASVASTDPSDNLTSSWAVDHSTECKASETVVNAVGLSVTTSTYSTPEVPKVSQAIIPSTSTAIQGLQAAVSAGEMAMAVPAKDFVEIIPSHVKIPYARAALASASRLNDYPPREQADEDGAGSWGHDQGEQENQAQQSSQEKWTPPESIGGIDYQLPSFALGPTSPHPPAPTMPLTLDSSPYTEPESVSSDMFRTSIKPGSGDSDGIGSSIHTPLLLSLAAASDTDQTEDPDPWAGSQEVYEITVA</sequence>
<comment type="subcellular location">
    <subcellularLocation>
        <location evidence="1">Nucleus</location>
    </subcellularLocation>
</comment>
<accession>A0A1B9GYI1</accession>
<dbReference type="PANTHER" id="PTHR24404:SF106">
    <property type="entry name" value="C2H2-TYPE DOMAIN-CONTAINING PROTEIN"/>
    <property type="match status" value="1"/>
</dbReference>
<feature type="compositionally biased region" description="Low complexity" evidence="8">
    <location>
        <begin position="691"/>
        <end position="701"/>
    </location>
</feature>
<evidence type="ECO:0000256" key="2">
    <source>
        <dbReference type="ARBA" id="ARBA00022723"/>
    </source>
</evidence>
<evidence type="ECO:0000256" key="4">
    <source>
        <dbReference type="ARBA" id="ARBA00022771"/>
    </source>
</evidence>
<feature type="compositionally biased region" description="Basic and acidic residues" evidence="8">
    <location>
        <begin position="141"/>
        <end position="161"/>
    </location>
</feature>
<feature type="region of interest" description="Disordered" evidence="8">
    <location>
        <begin position="120"/>
        <end position="172"/>
    </location>
</feature>
<keyword evidence="9" id="KW-0732">Signal</keyword>
<dbReference type="Proteomes" id="UP000092666">
    <property type="component" value="Unassembled WGS sequence"/>
</dbReference>
<feature type="compositionally biased region" description="Low complexity" evidence="8">
    <location>
        <begin position="428"/>
        <end position="443"/>
    </location>
</feature>
<dbReference type="GO" id="GO:0008270">
    <property type="term" value="F:zinc ion binding"/>
    <property type="evidence" value="ECO:0007669"/>
    <property type="project" value="UniProtKB-KW"/>
</dbReference>
<dbReference type="Gene3D" id="3.30.160.60">
    <property type="entry name" value="Classic Zinc Finger"/>
    <property type="match status" value="1"/>
</dbReference>
<evidence type="ECO:0000313" key="12">
    <source>
        <dbReference type="Proteomes" id="UP000092666"/>
    </source>
</evidence>
<feature type="compositionally biased region" description="Polar residues" evidence="8">
    <location>
        <begin position="485"/>
        <end position="496"/>
    </location>
</feature>
<evidence type="ECO:0000313" key="11">
    <source>
        <dbReference type="EMBL" id="OCF36098.1"/>
    </source>
</evidence>
<feature type="region of interest" description="Disordered" evidence="8">
    <location>
        <begin position="473"/>
        <end position="496"/>
    </location>
</feature>
<dbReference type="GO" id="GO:0006357">
    <property type="term" value="P:regulation of transcription by RNA polymerase II"/>
    <property type="evidence" value="ECO:0007669"/>
    <property type="project" value="TreeGrafter"/>
</dbReference>
<evidence type="ECO:0000256" key="6">
    <source>
        <dbReference type="ARBA" id="ARBA00023242"/>
    </source>
</evidence>
<feature type="signal peptide" evidence="9">
    <location>
        <begin position="1"/>
        <end position="20"/>
    </location>
</feature>
<dbReference type="PROSITE" id="PS00028">
    <property type="entry name" value="ZINC_FINGER_C2H2_1"/>
    <property type="match status" value="3"/>
</dbReference>
<dbReference type="OrthoDB" id="2565094at2759"/>
<evidence type="ECO:0000256" key="3">
    <source>
        <dbReference type="ARBA" id="ARBA00022737"/>
    </source>
</evidence>
<feature type="region of interest" description="Disordered" evidence="8">
    <location>
        <begin position="668"/>
        <end position="806"/>
    </location>
</feature>
<gene>
    <name evidence="11" type="ORF">I316_01970</name>
</gene>
<evidence type="ECO:0000256" key="9">
    <source>
        <dbReference type="SAM" id="SignalP"/>
    </source>
</evidence>
<protein>
    <recommendedName>
        <fullName evidence="10">C2H2-type domain-containing protein</fullName>
    </recommendedName>
</protein>
<dbReference type="GO" id="GO:0000978">
    <property type="term" value="F:RNA polymerase II cis-regulatory region sequence-specific DNA binding"/>
    <property type="evidence" value="ECO:0007669"/>
    <property type="project" value="TreeGrafter"/>
</dbReference>
<dbReference type="PROSITE" id="PS50157">
    <property type="entry name" value="ZINC_FINGER_C2H2_2"/>
    <property type="match status" value="1"/>
</dbReference>
<proteinExistence type="predicted"/>
<feature type="domain" description="C2H2-type" evidence="10">
    <location>
        <begin position="207"/>
        <end position="235"/>
    </location>
</feature>
<organism evidence="11 12">
    <name type="scientific">Kwoniella heveanensis BCC8398</name>
    <dbReference type="NCBI Taxonomy" id="1296120"/>
    <lineage>
        <taxon>Eukaryota</taxon>
        <taxon>Fungi</taxon>
        <taxon>Dikarya</taxon>
        <taxon>Basidiomycota</taxon>
        <taxon>Agaricomycotina</taxon>
        <taxon>Tremellomycetes</taxon>
        <taxon>Tremellales</taxon>
        <taxon>Cryptococcaceae</taxon>
        <taxon>Kwoniella</taxon>
    </lineage>
</organism>